<keyword evidence="7" id="KW-1185">Reference proteome</keyword>
<organism evidence="6 7">
    <name type="scientific">Pedobacter westerhofensis</name>
    <dbReference type="NCBI Taxonomy" id="425512"/>
    <lineage>
        <taxon>Bacteria</taxon>
        <taxon>Pseudomonadati</taxon>
        <taxon>Bacteroidota</taxon>
        <taxon>Sphingobacteriia</taxon>
        <taxon>Sphingobacteriales</taxon>
        <taxon>Sphingobacteriaceae</taxon>
        <taxon>Pedobacter</taxon>
    </lineage>
</organism>
<name>A0A521FKR1_9SPHI</name>
<feature type="domain" description="HTH tetR-type" evidence="4">
    <location>
        <begin position="14"/>
        <end position="60"/>
    </location>
</feature>
<dbReference type="SUPFAM" id="SSF48498">
    <property type="entry name" value="Tetracyclin repressor-like, C-terminal domain"/>
    <property type="match status" value="1"/>
</dbReference>
<dbReference type="InterPro" id="IPR036271">
    <property type="entry name" value="Tet_transcr_reg_TetR-rel_C_sf"/>
</dbReference>
<dbReference type="Pfam" id="PF00440">
    <property type="entry name" value="TetR_N"/>
    <property type="match status" value="1"/>
</dbReference>
<dbReference type="InterPro" id="IPR011075">
    <property type="entry name" value="TetR_C"/>
</dbReference>
<evidence type="ECO:0000313" key="7">
    <source>
        <dbReference type="Proteomes" id="UP000320300"/>
    </source>
</evidence>
<evidence type="ECO:0000256" key="1">
    <source>
        <dbReference type="ARBA" id="ARBA00023015"/>
    </source>
</evidence>
<feature type="domain" description="Tetracyclin repressor-like C-terminal" evidence="5">
    <location>
        <begin position="99"/>
        <end position="183"/>
    </location>
</feature>
<accession>A0A521FKR1</accession>
<dbReference type="PANTHER" id="PTHR47506">
    <property type="entry name" value="TRANSCRIPTIONAL REGULATORY PROTEIN"/>
    <property type="match status" value="1"/>
</dbReference>
<keyword evidence="3" id="KW-0804">Transcription</keyword>
<dbReference type="Pfam" id="PF16925">
    <property type="entry name" value="TetR_C_13"/>
    <property type="match status" value="1"/>
</dbReference>
<dbReference type="RefSeq" id="WP_142530572.1">
    <property type="nucleotide sequence ID" value="NZ_CBCSJO010000012.1"/>
</dbReference>
<dbReference type="Gene3D" id="1.10.10.60">
    <property type="entry name" value="Homeodomain-like"/>
    <property type="match status" value="1"/>
</dbReference>
<evidence type="ECO:0000259" key="4">
    <source>
        <dbReference type="Pfam" id="PF00440"/>
    </source>
</evidence>
<keyword evidence="2" id="KW-0238">DNA-binding</keyword>
<evidence type="ECO:0000313" key="6">
    <source>
        <dbReference type="EMBL" id="SMO96798.1"/>
    </source>
</evidence>
<dbReference type="GO" id="GO:0003677">
    <property type="term" value="F:DNA binding"/>
    <property type="evidence" value="ECO:0007669"/>
    <property type="project" value="UniProtKB-KW"/>
</dbReference>
<evidence type="ECO:0000259" key="5">
    <source>
        <dbReference type="Pfam" id="PF16925"/>
    </source>
</evidence>
<gene>
    <name evidence="6" type="ORF">SAMN06265348_113152</name>
</gene>
<dbReference type="AlphaFoldDB" id="A0A521FKR1"/>
<dbReference type="PANTHER" id="PTHR47506:SF1">
    <property type="entry name" value="HTH-TYPE TRANSCRIPTIONAL REGULATOR YJDC"/>
    <property type="match status" value="1"/>
</dbReference>
<dbReference type="EMBL" id="FXTN01000013">
    <property type="protein sequence ID" value="SMO96798.1"/>
    <property type="molecule type" value="Genomic_DNA"/>
</dbReference>
<evidence type="ECO:0000256" key="3">
    <source>
        <dbReference type="ARBA" id="ARBA00023163"/>
    </source>
</evidence>
<dbReference type="Gene3D" id="1.10.357.10">
    <property type="entry name" value="Tetracycline Repressor, domain 2"/>
    <property type="match status" value="1"/>
</dbReference>
<dbReference type="Proteomes" id="UP000320300">
    <property type="component" value="Unassembled WGS sequence"/>
</dbReference>
<reference evidence="6 7" key="1">
    <citation type="submission" date="2017-05" db="EMBL/GenBank/DDBJ databases">
        <authorList>
            <person name="Varghese N."/>
            <person name="Submissions S."/>
        </authorList>
    </citation>
    <scope>NUCLEOTIDE SEQUENCE [LARGE SCALE GENOMIC DNA]</scope>
    <source>
        <strain evidence="6 7">DSM 19036</strain>
    </source>
</reference>
<keyword evidence="1" id="KW-0805">Transcription regulation</keyword>
<dbReference type="InterPro" id="IPR001647">
    <property type="entry name" value="HTH_TetR"/>
</dbReference>
<dbReference type="SUPFAM" id="SSF46689">
    <property type="entry name" value="Homeodomain-like"/>
    <property type="match status" value="1"/>
</dbReference>
<protein>
    <submittedName>
        <fullName evidence="6">Transcriptional regulator, TetR family</fullName>
    </submittedName>
</protein>
<evidence type="ECO:0000256" key="2">
    <source>
        <dbReference type="ARBA" id="ARBA00023125"/>
    </source>
</evidence>
<sequence>MKGRPQKFNEASVLSKAQQVFWNKGYAATPLDEVLAAMDIGSGSFYNAFKGGKKELFLAVIRQRRDALEEFRIMVEQDENPVELIKNYFRGIADADNSIHLRGCLIANTITEMTFGDKDIEAEAMSIAIDTEAFYTETFRKAQQNGQLKNMTDAGILGRYLITVWSGLNVTRRIYPDRDKLSELIELQLKLIE</sequence>
<proteinExistence type="predicted"/>
<dbReference type="OrthoDB" id="9795242at2"/>
<dbReference type="InterPro" id="IPR009057">
    <property type="entry name" value="Homeodomain-like_sf"/>
</dbReference>